<name>A0A8J7QSU6_9BACT</name>
<organism evidence="2 3">
    <name type="scientific">Acanthopleuribacter pedis</name>
    <dbReference type="NCBI Taxonomy" id="442870"/>
    <lineage>
        <taxon>Bacteria</taxon>
        <taxon>Pseudomonadati</taxon>
        <taxon>Acidobacteriota</taxon>
        <taxon>Holophagae</taxon>
        <taxon>Acanthopleuribacterales</taxon>
        <taxon>Acanthopleuribacteraceae</taxon>
        <taxon>Acanthopleuribacter</taxon>
    </lineage>
</organism>
<dbReference type="AlphaFoldDB" id="A0A8J7QSU6"/>
<dbReference type="PROSITE" id="PS50075">
    <property type="entry name" value="CARRIER"/>
    <property type="match status" value="1"/>
</dbReference>
<dbReference type="RefSeq" id="WP_207863093.1">
    <property type="nucleotide sequence ID" value="NZ_JAFREP010000050.1"/>
</dbReference>
<dbReference type="SUPFAM" id="SSF47336">
    <property type="entry name" value="ACP-like"/>
    <property type="match status" value="1"/>
</dbReference>
<protein>
    <submittedName>
        <fullName evidence="2">Acyl carrier protein</fullName>
    </submittedName>
</protein>
<comment type="caution">
    <text evidence="2">The sequence shown here is derived from an EMBL/GenBank/DDBJ whole genome shotgun (WGS) entry which is preliminary data.</text>
</comment>
<dbReference type="InterPro" id="IPR036736">
    <property type="entry name" value="ACP-like_sf"/>
</dbReference>
<dbReference type="Pfam" id="PF00550">
    <property type="entry name" value="PP-binding"/>
    <property type="match status" value="1"/>
</dbReference>
<sequence>MAQSETKERIVRFVTRHVGVEIQTDQAIFEQGLVDSMFAMQLVQFLERKFAIQIGAEDLDMANFASVDAMADLIARKQGTEAVRQ</sequence>
<keyword evidence="3" id="KW-1185">Reference proteome</keyword>
<evidence type="ECO:0000313" key="3">
    <source>
        <dbReference type="Proteomes" id="UP000664417"/>
    </source>
</evidence>
<gene>
    <name evidence="2" type="ORF">J3U88_31960</name>
</gene>
<reference evidence="2" key="1">
    <citation type="submission" date="2021-03" db="EMBL/GenBank/DDBJ databases">
        <authorList>
            <person name="Wang G."/>
        </authorList>
    </citation>
    <scope>NUCLEOTIDE SEQUENCE</scope>
    <source>
        <strain evidence="2">KCTC 12899</strain>
    </source>
</reference>
<dbReference type="EMBL" id="JAFREP010000050">
    <property type="protein sequence ID" value="MBO1323123.1"/>
    <property type="molecule type" value="Genomic_DNA"/>
</dbReference>
<dbReference type="Gene3D" id="1.10.1200.10">
    <property type="entry name" value="ACP-like"/>
    <property type="match status" value="1"/>
</dbReference>
<dbReference type="Proteomes" id="UP000664417">
    <property type="component" value="Unassembled WGS sequence"/>
</dbReference>
<dbReference type="InterPro" id="IPR009081">
    <property type="entry name" value="PP-bd_ACP"/>
</dbReference>
<feature type="domain" description="Carrier" evidence="1">
    <location>
        <begin position="1"/>
        <end position="78"/>
    </location>
</feature>
<accession>A0A8J7QSU6</accession>
<evidence type="ECO:0000313" key="2">
    <source>
        <dbReference type="EMBL" id="MBO1323123.1"/>
    </source>
</evidence>
<evidence type="ECO:0000259" key="1">
    <source>
        <dbReference type="PROSITE" id="PS50075"/>
    </source>
</evidence>
<proteinExistence type="predicted"/>